<keyword evidence="1" id="KW-0472">Membrane</keyword>
<evidence type="ECO:0000256" key="1">
    <source>
        <dbReference type="SAM" id="Phobius"/>
    </source>
</evidence>
<dbReference type="OrthoDB" id="10407433at2759"/>
<feature type="transmembrane region" description="Helical" evidence="1">
    <location>
        <begin position="21"/>
        <end position="42"/>
    </location>
</feature>
<gene>
    <name evidence="2" type="ORF">FWILDA_LOCUS745</name>
</gene>
<keyword evidence="1" id="KW-1133">Transmembrane helix</keyword>
<accession>A0A9W4SBE1</accession>
<sequence>MAESKNNRDKKKSHQRKPYSNRTVLFVVVLPIIAIILLFQVFTSKIFEEIGLPAECLATANIIQNRKFDLNDRIIDTRLRDFGKKSQETDDSLRNLYMKSSSVLTKIEDSKSWFQYTKISKTKIEEFRRNVQYFGERLNHFITNIEELMEDLRLVNKSPEDFGKDLLNLHTTALQMKIILNFYGKSFANDFINDDKFVGLIKDFYYEFNKKVNPIQKAFIRNLADTINNGLGEINNLDISTEDAITEHTAGIS</sequence>
<evidence type="ECO:0000313" key="3">
    <source>
        <dbReference type="Proteomes" id="UP001153678"/>
    </source>
</evidence>
<name>A0A9W4SBE1_9GLOM</name>
<protein>
    <submittedName>
        <fullName evidence="2">3590_t:CDS:1</fullName>
    </submittedName>
</protein>
<keyword evidence="3" id="KW-1185">Reference proteome</keyword>
<dbReference type="Proteomes" id="UP001153678">
    <property type="component" value="Unassembled WGS sequence"/>
</dbReference>
<dbReference type="EMBL" id="CAMKVN010000053">
    <property type="protein sequence ID" value="CAI2162799.1"/>
    <property type="molecule type" value="Genomic_DNA"/>
</dbReference>
<comment type="caution">
    <text evidence="2">The sequence shown here is derived from an EMBL/GenBank/DDBJ whole genome shotgun (WGS) entry which is preliminary data.</text>
</comment>
<dbReference type="AlphaFoldDB" id="A0A9W4SBE1"/>
<keyword evidence="1" id="KW-0812">Transmembrane</keyword>
<organism evidence="2 3">
    <name type="scientific">Funneliformis geosporum</name>
    <dbReference type="NCBI Taxonomy" id="1117311"/>
    <lineage>
        <taxon>Eukaryota</taxon>
        <taxon>Fungi</taxon>
        <taxon>Fungi incertae sedis</taxon>
        <taxon>Mucoromycota</taxon>
        <taxon>Glomeromycotina</taxon>
        <taxon>Glomeromycetes</taxon>
        <taxon>Glomerales</taxon>
        <taxon>Glomeraceae</taxon>
        <taxon>Funneliformis</taxon>
    </lineage>
</organism>
<proteinExistence type="predicted"/>
<evidence type="ECO:0000313" key="2">
    <source>
        <dbReference type="EMBL" id="CAI2162799.1"/>
    </source>
</evidence>
<reference evidence="2" key="1">
    <citation type="submission" date="2022-08" db="EMBL/GenBank/DDBJ databases">
        <authorList>
            <person name="Kallberg Y."/>
            <person name="Tangrot J."/>
            <person name="Rosling A."/>
        </authorList>
    </citation>
    <scope>NUCLEOTIDE SEQUENCE</scope>
    <source>
        <strain evidence="2">Wild A</strain>
    </source>
</reference>